<feature type="binding site" evidence="9">
    <location>
        <position position="21"/>
    </location>
    <ligand>
        <name>Ca(2+)</name>
        <dbReference type="ChEBI" id="CHEBI:29108"/>
        <label>3</label>
    </ligand>
</feature>
<feature type="modified residue" description="Phosphotyrosine; by PKDCC" evidence="10">
    <location>
        <position position="201"/>
    </location>
</feature>
<dbReference type="Gene3D" id="3.40.390.10">
    <property type="entry name" value="Collagenase (Catalytic Domain)"/>
    <property type="match status" value="1"/>
</dbReference>
<feature type="binding site" evidence="9">
    <location>
        <position position="265"/>
    </location>
    <ligand>
        <name>Ca(2+)</name>
        <dbReference type="ChEBI" id="CHEBI:29108"/>
        <label>4</label>
    </ligand>
</feature>
<dbReference type="PIRSF" id="PIRSF001191">
    <property type="entry name" value="Peptidase_M10A_matrix"/>
    <property type="match status" value="1"/>
</dbReference>
<dbReference type="GO" id="GO:0008270">
    <property type="term" value="F:zinc ion binding"/>
    <property type="evidence" value="ECO:0007669"/>
    <property type="project" value="InterPro"/>
</dbReference>
<evidence type="ECO:0000256" key="3">
    <source>
        <dbReference type="ARBA" id="ARBA00022801"/>
    </source>
</evidence>
<comment type="cofactor">
    <cofactor evidence="9">
        <name>Ca(2+)</name>
        <dbReference type="ChEBI" id="CHEBI:29108"/>
    </cofactor>
    <text evidence="9">Can bind about 5 Ca(2+) ions per subunit.</text>
</comment>
<comment type="cofactor">
    <cofactor evidence="9">
        <name>Zn(2+)</name>
        <dbReference type="ChEBI" id="CHEBI:29105"/>
    </cofactor>
    <text evidence="9">Binds 2 Zn(2+) ions per subunit.</text>
</comment>
<evidence type="ECO:0000256" key="10">
    <source>
        <dbReference type="PIRSR" id="PIRSR621190-4"/>
    </source>
</evidence>
<feature type="active site" evidence="7">
    <location>
        <position position="45"/>
    </location>
</feature>
<dbReference type="Proteomes" id="UP001233172">
    <property type="component" value="Unassembled WGS sequence"/>
</dbReference>
<comment type="caution">
    <text evidence="13">The sequence shown here is derived from an EMBL/GenBank/DDBJ whole genome shotgun (WGS) entry which is preliminary data.</text>
</comment>
<dbReference type="GO" id="GO:0030574">
    <property type="term" value="P:collagen catabolic process"/>
    <property type="evidence" value="ECO:0007669"/>
    <property type="project" value="TreeGrafter"/>
</dbReference>
<feature type="binding site" evidence="9">
    <location>
        <position position="24"/>
    </location>
    <ligand>
        <name>Ca(2+)</name>
        <dbReference type="ChEBI" id="CHEBI:29108"/>
        <label>3</label>
    </ligand>
</feature>
<dbReference type="AlphaFoldDB" id="A0AAD8FEY7"/>
<dbReference type="PRINTS" id="PR00138">
    <property type="entry name" value="MATRIXIN"/>
</dbReference>
<dbReference type="SUPFAM" id="SSF55486">
    <property type="entry name" value="Metalloproteases ('zincins'), catalytic domain"/>
    <property type="match status" value="1"/>
</dbReference>
<dbReference type="GO" id="GO:0005615">
    <property type="term" value="C:extracellular space"/>
    <property type="evidence" value="ECO:0007669"/>
    <property type="project" value="TreeGrafter"/>
</dbReference>
<dbReference type="PANTHER" id="PTHR10201">
    <property type="entry name" value="MATRIX METALLOPROTEINASE"/>
    <property type="match status" value="1"/>
</dbReference>
<dbReference type="GO" id="GO:0030198">
    <property type="term" value="P:extracellular matrix organization"/>
    <property type="evidence" value="ECO:0007669"/>
    <property type="project" value="TreeGrafter"/>
</dbReference>
<feature type="binding site" evidence="9">
    <location>
        <position position="170"/>
    </location>
    <ligand>
        <name>Ca(2+)</name>
        <dbReference type="ChEBI" id="CHEBI:29108"/>
        <label>4</label>
    </ligand>
</feature>
<dbReference type="GO" id="GO:0031012">
    <property type="term" value="C:extracellular matrix"/>
    <property type="evidence" value="ECO:0007669"/>
    <property type="project" value="InterPro"/>
</dbReference>
<organism evidence="13 14">
    <name type="scientific">Biomphalaria pfeifferi</name>
    <name type="common">Bloodfluke planorb</name>
    <name type="synonym">Freshwater snail</name>
    <dbReference type="NCBI Taxonomy" id="112525"/>
    <lineage>
        <taxon>Eukaryota</taxon>
        <taxon>Metazoa</taxon>
        <taxon>Spiralia</taxon>
        <taxon>Lophotrochozoa</taxon>
        <taxon>Mollusca</taxon>
        <taxon>Gastropoda</taxon>
        <taxon>Heterobranchia</taxon>
        <taxon>Euthyneura</taxon>
        <taxon>Panpulmonata</taxon>
        <taxon>Hygrophila</taxon>
        <taxon>Lymnaeoidea</taxon>
        <taxon>Planorbidae</taxon>
        <taxon>Biomphalaria</taxon>
    </lineage>
</organism>
<keyword evidence="5 9" id="KW-0106">Calcium</keyword>
<dbReference type="SUPFAM" id="SSF50923">
    <property type="entry name" value="Hemopexin-like domain"/>
    <property type="match status" value="1"/>
</dbReference>
<reference evidence="13" key="2">
    <citation type="submission" date="2023-04" db="EMBL/GenBank/DDBJ databases">
        <authorList>
            <person name="Bu L."/>
            <person name="Lu L."/>
            <person name="Laidemitt M.R."/>
            <person name="Zhang S.M."/>
            <person name="Mutuku M."/>
            <person name="Mkoji G."/>
            <person name="Steinauer M."/>
            <person name="Loker E.S."/>
        </authorList>
    </citation>
    <scope>NUCLEOTIDE SEQUENCE</scope>
    <source>
        <strain evidence="13">KasaAsao</strain>
        <tissue evidence="13">Whole Snail</tissue>
    </source>
</reference>
<keyword evidence="6 13" id="KW-0482">Metalloprotease</keyword>
<dbReference type="InterPro" id="IPR021190">
    <property type="entry name" value="Pept_M10A"/>
</dbReference>
<evidence type="ECO:0000256" key="2">
    <source>
        <dbReference type="ARBA" id="ARBA00022723"/>
    </source>
</evidence>
<evidence type="ECO:0000313" key="13">
    <source>
        <dbReference type="EMBL" id="KAK0061383.1"/>
    </source>
</evidence>
<feature type="binding site" evidence="8">
    <location>
        <position position="48"/>
    </location>
    <ligand>
        <name>Zn(2+)</name>
        <dbReference type="ChEBI" id="CHEBI:29105"/>
        <label>2</label>
        <note>catalytic</note>
    </ligand>
</feature>
<feature type="repeat" description="Hemopexin" evidence="11">
    <location>
        <begin position="166"/>
        <end position="212"/>
    </location>
</feature>
<keyword evidence="4 8" id="KW-0862">Zinc</keyword>
<dbReference type="Pfam" id="PF00413">
    <property type="entry name" value="Peptidase_M10"/>
    <property type="match status" value="1"/>
</dbReference>
<accession>A0AAD8FEY7</accession>
<evidence type="ECO:0000256" key="1">
    <source>
        <dbReference type="ARBA" id="ARBA00022670"/>
    </source>
</evidence>
<evidence type="ECO:0000256" key="9">
    <source>
        <dbReference type="PIRSR" id="PIRSR621190-2"/>
    </source>
</evidence>
<feature type="binding site" evidence="9">
    <location>
        <position position="5"/>
    </location>
    <ligand>
        <name>Zn(2+)</name>
        <dbReference type="ChEBI" id="CHEBI:29105"/>
        <label>1</label>
    </ligand>
</feature>
<evidence type="ECO:0000256" key="8">
    <source>
        <dbReference type="PIRSR" id="PIRSR001191-2"/>
    </source>
</evidence>
<keyword evidence="3" id="KW-0378">Hydrolase</keyword>
<evidence type="ECO:0000259" key="12">
    <source>
        <dbReference type="Pfam" id="PF00413"/>
    </source>
</evidence>
<evidence type="ECO:0000256" key="7">
    <source>
        <dbReference type="PIRSR" id="PIRSR001191-1"/>
    </source>
</evidence>
<dbReference type="InterPro" id="IPR024079">
    <property type="entry name" value="MetalloPept_cat_dom_sf"/>
</dbReference>
<feature type="repeat" description="Hemopexin" evidence="11">
    <location>
        <begin position="261"/>
        <end position="308"/>
    </location>
</feature>
<evidence type="ECO:0000256" key="5">
    <source>
        <dbReference type="ARBA" id="ARBA00022837"/>
    </source>
</evidence>
<dbReference type="InterPro" id="IPR018486">
    <property type="entry name" value="Hemopexin_CS"/>
</dbReference>
<dbReference type="PROSITE" id="PS00024">
    <property type="entry name" value="HEMOPEXIN"/>
    <property type="match status" value="1"/>
</dbReference>
<dbReference type="GO" id="GO:0004222">
    <property type="term" value="F:metalloendopeptidase activity"/>
    <property type="evidence" value="ECO:0007669"/>
    <property type="project" value="InterPro"/>
</dbReference>
<reference evidence="13" key="1">
    <citation type="journal article" date="2023" name="PLoS Negl. Trop. Dis.">
        <title>A genome sequence for Biomphalaria pfeifferi, the major vector snail for the human-infecting parasite Schistosoma mansoni.</title>
        <authorList>
            <person name="Bu L."/>
            <person name="Lu L."/>
            <person name="Laidemitt M.R."/>
            <person name="Zhang S.M."/>
            <person name="Mutuku M."/>
            <person name="Mkoji G."/>
            <person name="Steinauer M."/>
            <person name="Loker E.S."/>
        </authorList>
    </citation>
    <scope>NUCLEOTIDE SEQUENCE</scope>
    <source>
        <strain evidence="13">KasaAsao</strain>
    </source>
</reference>
<feature type="binding site" evidence="9">
    <location>
        <position position="218"/>
    </location>
    <ligand>
        <name>Ca(2+)</name>
        <dbReference type="ChEBI" id="CHEBI:29108"/>
        <label>4</label>
    </ligand>
</feature>
<feature type="binding site" evidence="9">
    <location>
        <position position="24"/>
    </location>
    <ligand>
        <name>Ca(2+)</name>
        <dbReference type="ChEBI" id="CHEBI:29108"/>
        <label>1</label>
    </ligand>
</feature>
<evidence type="ECO:0000256" key="6">
    <source>
        <dbReference type="ARBA" id="ARBA00023049"/>
    </source>
</evidence>
<feature type="binding site" evidence="9">
    <location>
        <position position="19"/>
    </location>
    <ligand>
        <name>Zn(2+)</name>
        <dbReference type="ChEBI" id="CHEBI:29105"/>
        <label>1</label>
    </ligand>
</feature>
<proteinExistence type="predicted"/>
<feature type="binding site" evidence="9">
    <location>
        <position position="62"/>
    </location>
    <ligand>
        <name>Zn(2+)</name>
        <dbReference type="ChEBI" id="CHEBI:29105"/>
        <label>2</label>
        <note>catalytic</note>
    </ligand>
</feature>
<evidence type="ECO:0000313" key="14">
    <source>
        <dbReference type="Proteomes" id="UP001233172"/>
    </source>
</evidence>
<dbReference type="PANTHER" id="PTHR10201:SF294">
    <property type="entry name" value="MATRIX METALLOPROTEINASE 16"/>
    <property type="match status" value="1"/>
</dbReference>
<dbReference type="EMBL" id="JASAOG010000030">
    <property type="protein sequence ID" value="KAK0061383.1"/>
    <property type="molecule type" value="Genomic_DNA"/>
</dbReference>
<dbReference type="InterPro" id="IPR018487">
    <property type="entry name" value="Hemopexin-like_repeat"/>
</dbReference>
<gene>
    <name evidence="13" type="ORF">Bpfe_009189</name>
</gene>
<feature type="non-terminal residue" evidence="13">
    <location>
        <position position="315"/>
    </location>
</feature>
<dbReference type="GO" id="GO:0006508">
    <property type="term" value="P:proteolysis"/>
    <property type="evidence" value="ECO:0007669"/>
    <property type="project" value="UniProtKB-KW"/>
</dbReference>
<name>A0AAD8FEY7_BIOPF</name>
<feature type="binding site" evidence="8">
    <location>
        <position position="44"/>
    </location>
    <ligand>
        <name>Zn(2+)</name>
        <dbReference type="ChEBI" id="CHEBI:29105"/>
        <label>2</label>
        <note>catalytic</note>
    </ligand>
</feature>
<protein>
    <submittedName>
        <fullName evidence="13">Matrix metalloproteinase</fullName>
    </submittedName>
</protein>
<dbReference type="Pfam" id="PF00045">
    <property type="entry name" value="Hemopexin"/>
    <property type="match status" value="2"/>
</dbReference>
<feature type="binding site" evidence="8">
    <location>
        <position position="54"/>
    </location>
    <ligand>
        <name>Zn(2+)</name>
        <dbReference type="ChEBI" id="CHEBI:29105"/>
        <label>2</label>
        <note>catalytic</note>
    </ligand>
</feature>
<dbReference type="InterPro" id="IPR036375">
    <property type="entry name" value="Hemopexin-like_dom_sf"/>
</dbReference>
<dbReference type="PROSITE" id="PS51642">
    <property type="entry name" value="HEMOPEXIN_2"/>
    <property type="match status" value="2"/>
</dbReference>
<sequence length="315" mass="36422">MLLAHTFAPGNETLSGDVHFDADEFWTTGVNRSDSRDLMMLAMHEFGHALGLSHSKNRKDVMFPVYLDYNPNPQLNIGDVKKLQKLYGKRPGYVISPRKKSLAAAKKVNTPKVKMPKWCFRTINAVIQISDQQGYIFSGQKVYRVTEEGIVTGYPVHTGHEFPGAPVHADVVFHIRDFRRTYFFKGSTLWRYTNSTLDLGYPRNSKTTFMETPLTALSTYDARGKILVLFFGKTLTWRWNPVSETMNGNYNLISIHWRHVPPQFDAVVNWWDNYIYFFKKSKYYKVNFYTRELLANYPKPTAPSWFKGECGVALK</sequence>
<evidence type="ECO:0000256" key="11">
    <source>
        <dbReference type="PROSITE-ProRule" id="PRU01011"/>
    </source>
</evidence>
<feature type="binding site" evidence="9">
    <location>
        <position position="2"/>
    </location>
    <ligand>
        <name>Ca(2+)</name>
        <dbReference type="ChEBI" id="CHEBI:29108"/>
        <label>3</label>
    </ligand>
</feature>
<dbReference type="Gene3D" id="2.110.10.10">
    <property type="entry name" value="Hemopexin-like domain"/>
    <property type="match status" value="1"/>
</dbReference>
<keyword evidence="1" id="KW-0645">Protease</keyword>
<keyword evidence="2 8" id="KW-0479">Metal-binding</keyword>
<feature type="binding site" evidence="9">
    <location>
        <position position="17"/>
    </location>
    <ligand>
        <name>Ca(2+)</name>
        <dbReference type="ChEBI" id="CHEBI:29108"/>
        <label>2</label>
    </ligand>
</feature>
<dbReference type="InterPro" id="IPR001818">
    <property type="entry name" value="Pept_M10_metallopeptidase"/>
</dbReference>
<keyword evidence="14" id="KW-1185">Reference proteome</keyword>
<feature type="domain" description="Peptidase M10 metallopeptidase" evidence="12">
    <location>
        <begin position="2"/>
        <end position="88"/>
    </location>
</feature>
<evidence type="ECO:0000256" key="4">
    <source>
        <dbReference type="ARBA" id="ARBA00022833"/>
    </source>
</evidence>
<feature type="binding site" evidence="9">
    <location>
        <position position="267"/>
    </location>
    <ligand>
        <name>Ca(2+)</name>
        <dbReference type="ChEBI" id="CHEBI:29108"/>
        <label>5</label>
    </ligand>
</feature>
<dbReference type="SMART" id="SM00120">
    <property type="entry name" value="HX"/>
    <property type="match status" value="3"/>
</dbReference>